<name>A0A1M5UVQ8_9CLOT</name>
<dbReference type="Proteomes" id="UP000184526">
    <property type="component" value="Unassembled WGS sequence"/>
</dbReference>
<sequence>MNSIIELKRKDGKLIKAKFKILDMKYLEKILALQDMVLGGLPHKDICAPTYDYEFEDYIMNKGKLVGCVTLEENELIAMGAYAKLGYHENNYGYDIKLQGEELLKVGQLESTLVREDFRGNKLQRIICELLENIGRECETPIICATVAPENIYSLNTFKKLGYTVANEKEKYGGLRRYILVKKLY</sequence>
<dbReference type="Gene3D" id="3.40.630.30">
    <property type="match status" value="1"/>
</dbReference>
<dbReference type="OrthoDB" id="8750087at2"/>
<keyword evidence="3" id="KW-1185">Reference proteome</keyword>
<keyword evidence="2" id="KW-0808">Transferase</keyword>
<dbReference type="Pfam" id="PF00583">
    <property type="entry name" value="Acetyltransf_1"/>
    <property type="match status" value="1"/>
</dbReference>
<reference evidence="2 3" key="1">
    <citation type="submission" date="2016-11" db="EMBL/GenBank/DDBJ databases">
        <authorList>
            <person name="Jaros S."/>
            <person name="Januszkiewicz K."/>
            <person name="Wedrychowicz H."/>
        </authorList>
    </citation>
    <scope>NUCLEOTIDE SEQUENCE [LARGE SCALE GENOMIC DNA]</scope>
    <source>
        <strain evidence="2 3">DSM 3089</strain>
    </source>
</reference>
<evidence type="ECO:0000259" key="1">
    <source>
        <dbReference type="PROSITE" id="PS51186"/>
    </source>
</evidence>
<protein>
    <submittedName>
        <fullName evidence="2">Acetyltransferase (GNAT) family protein</fullName>
    </submittedName>
</protein>
<dbReference type="SUPFAM" id="SSF55729">
    <property type="entry name" value="Acyl-CoA N-acyltransferases (Nat)"/>
    <property type="match status" value="1"/>
</dbReference>
<feature type="domain" description="N-acetyltransferase" evidence="1">
    <location>
        <begin position="17"/>
        <end position="185"/>
    </location>
</feature>
<dbReference type="AlphaFoldDB" id="A0A1M5UVQ8"/>
<dbReference type="InterPro" id="IPR016181">
    <property type="entry name" value="Acyl_CoA_acyltransferase"/>
</dbReference>
<evidence type="ECO:0000313" key="3">
    <source>
        <dbReference type="Proteomes" id="UP000184526"/>
    </source>
</evidence>
<proteinExistence type="predicted"/>
<dbReference type="RefSeq" id="WP_072830647.1">
    <property type="nucleotide sequence ID" value="NZ_FQXP01000004.1"/>
</dbReference>
<organism evidence="2 3">
    <name type="scientific">Clostridium collagenovorans DSM 3089</name>
    <dbReference type="NCBI Taxonomy" id="1121306"/>
    <lineage>
        <taxon>Bacteria</taxon>
        <taxon>Bacillati</taxon>
        <taxon>Bacillota</taxon>
        <taxon>Clostridia</taxon>
        <taxon>Eubacteriales</taxon>
        <taxon>Clostridiaceae</taxon>
        <taxon>Clostridium</taxon>
    </lineage>
</organism>
<evidence type="ECO:0000313" key="2">
    <source>
        <dbReference type="EMBL" id="SHH67024.1"/>
    </source>
</evidence>
<dbReference type="InterPro" id="IPR000182">
    <property type="entry name" value="GNAT_dom"/>
</dbReference>
<dbReference type="PROSITE" id="PS51186">
    <property type="entry name" value="GNAT"/>
    <property type="match status" value="1"/>
</dbReference>
<dbReference type="GO" id="GO:0016747">
    <property type="term" value="F:acyltransferase activity, transferring groups other than amino-acyl groups"/>
    <property type="evidence" value="ECO:0007669"/>
    <property type="project" value="InterPro"/>
</dbReference>
<dbReference type="STRING" id="1121306.SAMN02745196_00960"/>
<dbReference type="EMBL" id="FQXP01000004">
    <property type="protein sequence ID" value="SHH67024.1"/>
    <property type="molecule type" value="Genomic_DNA"/>
</dbReference>
<gene>
    <name evidence="2" type="ORF">SAMN02745196_00960</name>
</gene>
<accession>A0A1M5UVQ8</accession>